<organism evidence="8 9">
    <name type="scientific">Crucibulum laeve</name>
    <dbReference type="NCBI Taxonomy" id="68775"/>
    <lineage>
        <taxon>Eukaryota</taxon>
        <taxon>Fungi</taxon>
        <taxon>Dikarya</taxon>
        <taxon>Basidiomycota</taxon>
        <taxon>Agaricomycotina</taxon>
        <taxon>Agaricomycetes</taxon>
        <taxon>Agaricomycetidae</taxon>
        <taxon>Agaricales</taxon>
        <taxon>Agaricineae</taxon>
        <taxon>Nidulariaceae</taxon>
        <taxon>Crucibulum</taxon>
    </lineage>
</organism>
<feature type="domain" description="Prephenate dehydratase" evidence="7">
    <location>
        <begin position="12"/>
        <end position="188"/>
    </location>
</feature>
<proteinExistence type="predicted"/>
<dbReference type="InterPro" id="IPR008242">
    <property type="entry name" value="Chor_mutase/pphenate_deHydtase"/>
</dbReference>
<evidence type="ECO:0000259" key="7">
    <source>
        <dbReference type="PROSITE" id="PS51171"/>
    </source>
</evidence>
<dbReference type="CDD" id="cd13532">
    <property type="entry name" value="PBP2_PDT_like"/>
    <property type="match status" value="1"/>
</dbReference>
<dbReference type="UniPathway" id="UPA00121">
    <property type="reaction ID" value="UER00345"/>
</dbReference>
<comment type="pathway">
    <text evidence="1">Amino-acid biosynthesis; L-phenylalanine biosynthesis; phenylpyruvate from prephenate: step 1/1.</text>
</comment>
<keyword evidence="9" id="KW-1185">Reference proteome</keyword>
<dbReference type="GO" id="GO:0005737">
    <property type="term" value="C:cytoplasm"/>
    <property type="evidence" value="ECO:0007669"/>
    <property type="project" value="TreeGrafter"/>
</dbReference>
<evidence type="ECO:0000256" key="1">
    <source>
        <dbReference type="ARBA" id="ARBA00004741"/>
    </source>
</evidence>
<keyword evidence="4" id="KW-0057">Aromatic amino acid biosynthesis</keyword>
<evidence type="ECO:0000313" key="9">
    <source>
        <dbReference type="Proteomes" id="UP000308652"/>
    </source>
</evidence>
<dbReference type="OrthoDB" id="983542at2759"/>
<evidence type="ECO:0000313" key="8">
    <source>
        <dbReference type="EMBL" id="TFK41061.1"/>
    </source>
</evidence>
<dbReference type="PIRSF" id="PIRSF001500">
    <property type="entry name" value="Chor_mut_pdt_Ppr"/>
    <property type="match status" value="1"/>
</dbReference>
<dbReference type="AlphaFoldDB" id="A0A5C3MIP1"/>
<evidence type="ECO:0000256" key="6">
    <source>
        <dbReference type="ARBA" id="ARBA00023239"/>
    </source>
</evidence>
<dbReference type="EC" id="4.2.1.51" evidence="2"/>
<dbReference type="EMBL" id="ML213595">
    <property type="protein sequence ID" value="TFK41061.1"/>
    <property type="molecule type" value="Genomic_DNA"/>
</dbReference>
<evidence type="ECO:0000256" key="5">
    <source>
        <dbReference type="ARBA" id="ARBA00023222"/>
    </source>
</evidence>
<dbReference type="InterPro" id="IPR001086">
    <property type="entry name" value="Preph_deHydtase"/>
</dbReference>
<dbReference type="STRING" id="68775.A0A5C3MIP1"/>
<dbReference type="SUPFAM" id="SSF53850">
    <property type="entry name" value="Periplasmic binding protein-like II"/>
    <property type="match status" value="1"/>
</dbReference>
<dbReference type="Proteomes" id="UP000308652">
    <property type="component" value="Unassembled WGS sequence"/>
</dbReference>
<protein>
    <recommendedName>
        <fullName evidence="2">prephenate dehydratase</fullName>
        <ecNumber evidence="2">4.2.1.51</ecNumber>
    </recommendedName>
</protein>
<dbReference type="GO" id="GO:0009094">
    <property type="term" value="P:L-phenylalanine biosynthetic process"/>
    <property type="evidence" value="ECO:0007669"/>
    <property type="project" value="UniProtKB-UniPathway"/>
</dbReference>
<keyword evidence="3" id="KW-0028">Amino-acid biosynthesis</keyword>
<dbReference type="PANTHER" id="PTHR21022">
    <property type="entry name" value="PREPHENATE DEHYDRATASE P PROTEIN"/>
    <property type="match status" value="1"/>
</dbReference>
<dbReference type="GO" id="GO:0004664">
    <property type="term" value="F:prephenate dehydratase activity"/>
    <property type="evidence" value="ECO:0007669"/>
    <property type="project" value="UniProtKB-EC"/>
</dbReference>
<evidence type="ECO:0000256" key="2">
    <source>
        <dbReference type="ARBA" id="ARBA00013147"/>
    </source>
</evidence>
<name>A0A5C3MIP1_9AGAR</name>
<dbReference type="Gene3D" id="3.40.190.10">
    <property type="entry name" value="Periplasmic binding protein-like II"/>
    <property type="match status" value="2"/>
</dbReference>
<keyword evidence="6" id="KW-0456">Lyase</keyword>
<sequence length="290" mass="31979">MRKSPQSTVKLQVAVLGPLGTYTHEAAFAKFGTQADYNEQQTIAGVFHALSETIPLGVVPQENSIFGNVIETYDALQHAGFVRGEITLKVQHCLLVRKGVKMDDIQKIMSHEQALGQCQDFIADKFPAALTEKMPSTASAARALLENPPNCAAICSKICAHIFEGLEVLREGIQKEALNFTRFYIITRSQNTPTPPLLLMTCSRTALLRLTAPLHSARHGTLLSHLNSLQLNVIRIDRRPLANSISFHDMYYVEIRGNSDGNEDSWVLVVNTALQRVRSSGGEVDLAGIW</sequence>
<dbReference type="PROSITE" id="PS51171">
    <property type="entry name" value="PREPHENATE_DEHYDR_3"/>
    <property type="match status" value="1"/>
</dbReference>
<evidence type="ECO:0000256" key="4">
    <source>
        <dbReference type="ARBA" id="ARBA00023141"/>
    </source>
</evidence>
<evidence type="ECO:0000256" key="3">
    <source>
        <dbReference type="ARBA" id="ARBA00022605"/>
    </source>
</evidence>
<gene>
    <name evidence="8" type="ORF">BDQ12DRAFT_600661</name>
</gene>
<dbReference type="Pfam" id="PF00800">
    <property type="entry name" value="PDT"/>
    <property type="match status" value="1"/>
</dbReference>
<reference evidence="8 9" key="1">
    <citation type="journal article" date="2019" name="Nat. Ecol. Evol.">
        <title>Megaphylogeny resolves global patterns of mushroom evolution.</title>
        <authorList>
            <person name="Varga T."/>
            <person name="Krizsan K."/>
            <person name="Foldi C."/>
            <person name="Dima B."/>
            <person name="Sanchez-Garcia M."/>
            <person name="Sanchez-Ramirez S."/>
            <person name="Szollosi G.J."/>
            <person name="Szarkandi J.G."/>
            <person name="Papp V."/>
            <person name="Albert L."/>
            <person name="Andreopoulos W."/>
            <person name="Angelini C."/>
            <person name="Antonin V."/>
            <person name="Barry K.W."/>
            <person name="Bougher N.L."/>
            <person name="Buchanan P."/>
            <person name="Buyck B."/>
            <person name="Bense V."/>
            <person name="Catcheside P."/>
            <person name="Chovatia M."/>
            <person name="Cooper J."/>
            <person name="Damon W."/>
            <person name="Desjardin D."/>
            <person name="Finy P."/>
            <person name="Geml J."/>
            <person name="Haridas S."/>
            <person name="Hughes K."/>
            <person name="Justo A."/>
            <person name="Karasinski D."/>
            <person name="Kautmanova I."/>
            <person name="Kiss B."/>
            <person name="Kocsube S."/>
            <person name="Kotiranta H."/>
            <person name="LaButti K.M."/>
            <person name="Lechner B.E."/>
            <person name="Liimatainen K."/>
            <person name="Lipzen A."/>
            <person name="Lukacs Z."/>
            <person name="Mihaltcheva S."/>
            <person name="Morgado L.N."/>
            <person name="Niskanen T."/>
            <person name="Noordeloos M.E."/>
            <person name="Ohm R.A."/>
            <person name="Ortiz-Santana B."/>
            <person name="Ovrebo C."/>
            <person name="Racz N."/>
            <person name="Riley R."/>
            <person name="Savchenko A."/>
            <person name="Shiryaev A."/>
            <person name="Soop K."/>
            <person name="Spirin V."/>
            <person name="Szebenyi C."/>
            <person name="Tomsovsky M."/>
            <person name="Tulloss R.E."/>
            <person name="Uehling J."/>
            <person name="Grigoriev I.V."/>
            <person name="Vagvolgyi C."/>
            <person name="Papp T."/>
            <person name="Martin F.M."/>
            <person name="Miettinen O."/>
            <person name="Hibbett D.S."/>
            <person name="Nagy L.G."/>
        </authorList>
    </citation>
    <scope>NUCLEOTIDE SEQUENCE [LARGE SCALE GENOMIC DNA]</scope>
    <source>
        <strain evidence="8 9">CBS 166.37</strain>
    </source>
</reference>
<dbReference type="PANTHER" id="PTHR21022:SF19">
    <property type="entry name" value="PREPHENATE DEHYDRATASE-RELATED"/>
    <property type="match status" value="1"/>
</dbReference>
<keyword evidence="5" id="KW-0584">Phenylalanine biosynthesis</keyword>
<accession>A0A5C3MIP1</accession>